<comment type="caution">
    <text evidence="5">The sequence shown here is derived from an EMBL/GenBank/DDBJ whole genome shotgun (WGS) entry which is preliminary data.</text>
</comment>
<keyword evidence="2" id="KW-0175">Coiled coil</keyword>
<evidence type="ECO:0000313" key="5">
    <source>
        <dbReference type="EMBL" id="KAK7382249.1"/>
    </source>
</evidence>
<organism evidence="5 6">
    <name type="scientific">Phaseolus coccineus</name>
    <name type="common">Scarlet runner bean</name>
    <name type="synonym">Phaseolus multiflorus</name>
    <dbReference type="NCBI Taxonomy" id="3886"/>
    <lineage>
        <taxon>Eukaryota</taxon>
        <taxon>Viridiplantae</taxon>
        <taxon>Streptophyta</taxon>
        <taxon>Embryophyta</taxon>
        <taxon>Tracheophyta</taxon>
        <taxon>Spermatophyta</taxon>
        <taxon>Magnoliopsida</taxon>
        <taxon>eudicotyledons</taxon>
        <taxon>Gunneridae</taxon>
        <taxon>Pentapetalae</taxon>
        <taxon>rosids</taxon>
        <taxon>fabids</taxon>
        <taxon>Fabales</taxon>
        <taxon>Fabaceae</taxon>
        <taxon>Papilionoideae</taxon>
        <taxon>50 kb inversion clade</taxon>
        <taxon>NPAAA clade</taxon>
        <taxon>indigoferoid/millettioid clade</taxon>
        <taxon>Phaseoleae</taxon>
        <taxon>Phaseolus</taxon>
    </lineage>
</organism>
<dbReference type="GO" id="GO:0000278">
    <property type="term" value="P:mitotic cell cycle"/>
    <property type="evidence" value="ECO:0007669"/>
    <property type="project" value="TreeGrafter"/>
</dbReference>
<evidence type="ECO:0000256" key="1">
    <source>
        <dbReference type="ARBA" id="ARBA00006836"/>
    </source>
</evidence>
<evidence type="ECO:0000256" key="3">
    <source>
        <dbReference type="ARBA" id="ARBA00068507"/>
    </source>
</evidence>
<dbReference type="FunFam" id="1.10.10.1890:FF:000002">
    <property type="entry name" value="Spindle and kinetochore-associated protein 1"/>
    <property type="match status" value="1"/>
</dbReference>
<dbReference type="InterPro" id="IPR042031">
    <property type="entry name" value="SKA1_MBD_sf"/>
</dbReference>
<dbReference type="GO" id="GO:0051301">
    <property type="term" value="P:cell division"/>
    <property type="evidence" value="ECO:0007669"/>
    <property type="project" value="InterPro"/>
</dbReference>
<dbReference type="Pfam" id="PF07160">
    <property type="entry name" value="SKA1"/>
    <property type="match status" value="1"/>
</dbReference>
<dbReference type="GO" id="GO:0007059">
    <property type="term" value="P:chromosome segregation"/>
    <property type="evidence" value="ECO:0007669"/>
    <property type="project" value="InterPro"/>
</dbReference>
<accession>A0AAN9RR07</accession>
<dbReference type="GO" id="GO:0000940">
    <property type="term" value="C:outer kinetochore"/>
    <property type="evidence" value="ECO:0007669"/>
    <property type="project" value="TreeGrafter"/>
</dbReference>
<dbReference type="PANTHER" id="PTHR28573">
    <property type="entry name" value="SPINDLE AND KINETOCHORE-ASSOCIATED PROTEIN 1"/>
    <property type="match status" value="1"/>
</dbReference>
<gene>
    <name evidence="5" type="ORF">VNO80_01042</name>
</gene>
<dbReference type="GO" id="GO:0008017">
    <property type="term" value="F:microtubule binding"/>
    <property type="evidence" value="ECO:0007669"/>
    <property type="project" value="InterPro"/>
</dbReference>
<reference evidence="5 6" key="1">
    <citation type="submission" date="2024-01" db="EMBL/GenBank/DDBJ databases">
        <title>The genomes of 5 underutilized Papilionoideae crops provide insights into root nodulation and disease resistanc.</title>
        <authorList>
            <person name="Jiang F."/>
        </authorList>
    </citation>
    <scope>NUCLEOTIDE SEQUENCE [LARGE SCALE GENOMIC DNA]</scope>
    <source>
        <strain evidence="5">JINMINGXINNONG_FW02</strain>
        <tissue evidence="5">Leaves</tissue>
    </source>
</reference>
<sequence length="321" mass="35918">MMSLLRHHPPLAATFQILLVSFKSKLPNQNKTIRFAHSLTHFAEFDLREREMNGNKDGASLDSLMSSFNARITQLQELVIARNMYPASSIADLSAVDAAVSAMELQVKAIKDRLREETQAIPKTKKLIDASLRQQKKLQNMSLHVPYQMADRVTVSNLETSRCLFPEFSGQDSGSFEALKLDEEPAAVPKEKKGRGSPPTWYVTGSELDSLSSYMRGRLTLEKVNAAINDMVSYAEANSQLIVAPKKKLAESLWEKALEIRDIATMEGIKGKHFFLEADIKGPSLKLDNTGKAILTVLRHLGRINETRIGHNRVIILQKPH</sequence>
<dbReference type="GO" id="GO:0031110">
    <property type="term" value="P:regulation of microtubule polymerization or depolymerization"/>
    <property type="evidence" value="ECO:0007669"/>
    <property type="project" value="TreeGrafter"/>
</dbReference>
<dbReference type="Gene3D" id="1.10.10.1890">
    <property type="entry name" value="Ska1 microtubule binding domain-like"/>
    <property type="match status" value="1"/>
</dbReference>
<evidence type="ECO:0000256" key="2">
    <source>
        <dbReference type="ARBA" id="ARBA00023054"/>
    </source>
</evidence>
<dbReference type="AlphaFoldDB" id="A0AAN9RR07"/>
<dbReference type="EMBL" id="JAYMYR010000001">
    <property type="protein sequence ID" value="KAK7382249.1"/>
    <property type="molecule type" value="Genomic_DNA"/>
</dbReference>
<proteinExistence type="inferred from homology"/>
<name>A0AAN9RR07_PHACN</name>
<keyword evidence="6" id="KW-1185">Reference proteome</keyword>
<dbReference type="Proteomes" id="UP001374584">
    <property type="component" value="Unassembled WGS sequence"/>
</dbReference>
<protein>
    <recommendedName>
        <fullName evidence="3">SKA complex subunit 1 homolog</fullName>
    </recommendedName>
    <alternativeName>
        <fullName evidence="4">Spindle and kinetochore-associated protein 1 homolog</fullName>
    </alternativeName>
</protein>
<dbReference type="PANTHER" id="PTHR28573:SF1">
    <property type="entry name" value="SPINDLE AND KINETOCHORE-ASSOCIATED PROTEIN 1"/>
    <property type="match status" value="1"/>
</dbReference>
<dbReference type="GO" id="GO:0072686">
    <property type="term" value="C:mitotic spindle"/>
    <property type="evidence" value="ECO:0007669"/>
    <property type="project" value="TreeGrafter"/>
</dbReference>
<comment type="similarity">
    <text evidence="1">Belongs to the SKA1 family.</text>
</comment>
<dbReference type="GO" id="GO:0005876">
    <property type="term" value="C:spindle microtubule"/>
    <property type="evidence" value="ECO:0007669"/>
    <property type="project" value="TreeGrafter"/>
</dbReference>
<evidence type="ECO:0000256" key="4">
    <source>
        <dbReference type="ARBA" id="ARBA00075755"/>
    </source>
</evidence>
<dbReference type="InterPro" id="IPR009829">
    <property type="entry name" value="SKA1"/>
</dbReference>
<evidence type="ECO:0000313" key="6">
    <source>
        <dbReference type="Proteomes" id="UP001374584"/>
    </source>
</evidence>